<accession>A0ABT3R741</accession>
<protein>
    <submittedName>
        <fullName evidence="9">L,D-transpeptidase family protein</fullName>
    </submittedName>
</protein>
<dbReference type="PROSITE" id="PS52029">
    <property type="entry name" value="LD_TPASE"/>
    <property type="match status" value="1"/>
</dbReference>
<comment type="similarity">
    <text evidence="2">Belongs to the YkuD family.</text>
</comment>
<evidence type="ECO:0000256" key="7">
    <source>
        <dbReference type="PROSITE-ProRule" id="PRU01373"/>
    </source>
</evidence>
<evidence type="ECO:0000259" key="8">
    <source>
        <dbReference type="PROSITE" id="PS52029"/>
    </source>
</evidence>
<name>A0ABT3R741_9HYPH</name>
<dbReference type="RefSeq" id="WP_265965309.1">
    <property type="nucleotide sequence ID" value="NZ_JAPEVI010000003.1"/>
</dbReference>
<evidence type="ECO:0000256" key="2">
    <source>
        <dbReference type="ARBA" id="ARBA00005992"/>
    </source>
</evidence>
<proteinExistence type="inferred from homology"/>
<dbReference type="Proteomes" id="UP001300261">
    <property type="component" value="Unassembled WGS sequence"/>
</dbReference>
<feature type="active site" description="Proton donor/acceptor" evidence="7">
    <location>
        <position position="142"/>
    </location>
</feature>
<dbReference type="PANTHER" id="PTHR38589:SF1">
    <property type="entry name" value="BLR0621 PROTEIN"/>
    <property type="match status" value="1"/>
</dbReference>
<dbReference type="PANTHER" id="PTHR38589">
    <property type="entry name" value="BLR0621 PROTEIN"/>
    <property type="match status" value="1"/>
</dbReference>
<evidence type="ECO:0000313" key="10">
    <source>
        <dbReference type="Proteomes" id="UP001300261"/>
    </source>
</evidence>
<keyword evidence="3" id="KW-0808">Transferase</keyword>
<sequence>MKIRRKPADCLDVRALPRDRTRGILRMGGITVPCALGRSGILIRKKEGDGGTPAGCFELLHVYYRPDKGLPPATTLPLEALTPNSGWCDDPAHPRYNRPVRLPFAAGHETMWRQDRLYDIVVVLDCNIHPAVKGKGSAIFFHIAREDYRPTEGCVAVSPQHMRLILANIGPGAEMVIRA</sequence>
<feature type="domain" description="L,D-TPase catalytic" evidence="8">
    <location>
        <begin position="11"/>
        <end position="178"/>
    </location>
</feature>
<keyword evidence="6 7" id="KW-0961">Cell wall biogenesis/degradation</keyword>
<keyword evidence="10" id="KW-1185">Reference proteome</keyword>
<dbReference type="InterPro" id="IPR038063">
    <property type="entry name" value="Transpep_catalytic_dom"/>
</dbReference>
<comment type="pathway">
    <text evidence="1 7">Cell wall biogenesis; peptidoglycan biosynthesis.</text>
</comment>
<evidence type="ECO:0000313" key="9">
    <source>
        <dbReference type="EMBL" id="MCX2724915.1"/>
    </source>
</evidence>
<keyword evidence="4 7" id="KW-0133">Cell shape</keyword>
<evidence type="ECO:0000256" key="6">
    <source>
        <dbReference type="ARBA" id="ARBA00023316"/>
    </source>
</evidence>
<dbReference type="SUPFAM" id="SSF141523">
    <property type="entry name" value="L,D-transpeptidase catalytic domain-like"/>
    <property type="match status" value="1"/>
</dbReference>
<dbReference type="EMBL" id="JAPEVI010000003">
    <property type="protein sequence ID" value="MCX2724915.1"/>
    <property type="molecule type" value="Genomic_DNA"/>
</dbReference>
<reference evidence="9 10" key="1">
    <citation type="journal article" date="2016" name="Int. J. Syst. Evol. Microbiol.">
        <title>Labrenzia salina sp. nov., isolated from the rhizosphere of the halophyte Arthrocnemum macrostachyum.</title>
        <authorList>
            <person name="Camacho M."/>
            <person name="Redondo-Gomez S."/>
            <person name="Rodriguez-Llorente I."/>
            <person name="Rohde M."/>
            <person name="Sproer C."/>
            <person name="Schumann P."/>
            <person name="Klenk H.P."/>
            <person name="Montero-Calasanz M.D.C."/>
        </authorList>
    </citation>
    <scope>NUCLEOTIDE SEQUENCE [LARGE SCALE GENOMIC DNA]</scope>
    <source>
        <strain evidence="9 10">DSM 29163</strain>
    </source>
</reference>
<evidence type="ECO:0000256" key="3">
    <source>
        <dbReference type="ARBA" id="ARBA00022679"/>
    </source>
</evidence>
<dbReference type="Pfam" id="PF03734">
    <property type="entry name" value="YkuD"/>
    <property type="match status" value="1"/>
</dbReference>
<comment type="caution">
    <text evidence="9">The sequence shown here is derived from an EMBL/GenBank/DDBJ whole genome shotgun (WGS) entry which is preliminary data.</text>
</comment>
<evidence type="ECO:0000256" key="4">
    <source>
        <dbReference type="ARBA" id="ARBA00022960"/>
    </source>
</evidence>
<dbReference type="InterPro" id="IPR005490">
    <property type="entry name" value="LD_TPept_cat_dom"/>
</dbReference>
<evidence type="ECO:0000256" key="1">
    <source>
        <dbReference type="ARBA" id="ARBA00004752"/>
    </source>
</evidence>
<feature type="active site" description="Nucleophile" evidence="7">
    <location>
        <position position="154"/>
    </location>
</feature>
<gene>
    <name evidence="9" type="ORF">ON753_21505</name>
</gene>
<organism evidence="9 10">
    <name type="scientific">Roseibium salinum</name>
    <dbReference type="NCBI Taxonomy" id="1604349"/>
    <lineage>
        <taxon>Bacteria</taxon>
        <taxon>Pseudomonadati</taxon>
        <taxon>Pseudomonadota</taxon>
        <taxon>Alphaproteobacteria</taxon>
        <taxon>Hyphomicrobiales</taxon>
        <taxon>Stappiaceae</taxon>
        <taxon>Roseibium</taxon>
    </lineage>
</organism>
<keyword evidence="5 7" id="KW-0573">Peptidoglycan synthesis</keyword>
<evidence type="ECO:0000256" key="5">
    <source>
        <dbReference type="ARBA" id="ARBA00022984"/>
    </source>
</evidence>